<keyword evidence="22" id="KW-0158">Chromosome</keyword>
<dbReference type="InterPro" id="IPR022765">
    <property type="entry name" value="Dna2/Cas4_DUF83"/>
</dbReference>
<evidence type="ECO:0000256" key="4">
    <source>
        <dbReference type="ARBA" id="ARBA00022485"/>
    </source>
</evidence>
<feature type="domain" description="DNA2/NAM7 helicase helicase" evidence="26">
    <location>
        <begin position="1183"/>
        <end position="1245"/>
    </location>
</feature>
<keyword evidence="13 22" id="KW-0067">ATP-binding</keyword>
<feature type="compositionally biased region" description="Basic and acidic residues" evidence="23">
    <location>
        <begin position="326"/>
        <end position="340"/>
    </location>
</feature>
<dbReference type="InterPro" id="IPR048459">
    <property type="entry name" value="DNA2_Rift"/>
</dbReference>
<keyword evidence="30" id="KW-1185">Reference proteome</keyword>
<dbReference type="Pfam" id="PF13086">
    <property type="entry name" value="AAA_11"/>
    <property type="match status" value="2"/>
</dbReference>
<dbReference type="GeneID" id="92008914"/>
<evidence type="ECO:0000256" key="16">
    <source>
        <dbReference type="ARBA" id="ARBA00023125"/>
    </source>
</evidence>
<feature type="compositionally biased region" description="Low complexity" evidence="23">
    <location>
        <begin position="1537"/>
        <end position="1556"/>
    </location>
</feature>
<feature type="domain" description="DNA2/NAM7 helicase helicase" evidence="26">
    <location>
        <begin position="1077"/>
        <end position="1165"/>
    </location>
</feature>
<keyword evidence="17" id="KW-0496">Mitochondrion</keyword>
<keyword evidence="12 22" id="KW-0347">Helicase</keyword>
<sequence>MASRQKSFFDQDHGARKSRPQWHRARSANHLHQKSNLDKREPVMTGPAIKASSQSRKKLKGFQFIEGAPDYIPDKENMPQDDSPDDVQTSGDASAPVAPFLPQPKPCPATPAAPRHPLGDRDEASDSVIKRMPSPDEIGWGAPTQTQHTPIQKNFKRKRRNSSPNSASQRDNIDPVPKMTTETPQAEPGQALLAKYRNAFNQETPSMSRTADLIGESSPRDGSVSGLRRYYSCIEWSSTNTRRKRPRTNGIFRAHTNANDNRNADVAGAQHKGRRNWQRSLEEISQILEEPMRQDSHVPSSSEPMPELPALQSSAPPPSPLNGRGQSREADNHDLPHENAEGSDNDMLMQNGSDDEFGSVDFDDDFVEAAVAATCNTQKAPELETDDPHHETSTEHVHAATPPQPGTPENKPRIKDSDDFGFGDLSDDDFADVDSQLSRPTTAHKSEPPPQAQGREPAQVAPVVKDDDDKDSFDGDDFDDEDFAEAEKAATQAGNLSGTSVLVVEEEQTKKIKAITLRQAWCDTPCTTGSYVHVIGTFTAGGQCTVDDEHNMVILHPDHLISATTVGDSFSCMRKAVLQDRVKATSDANESAMIGTILHEIFQEALKTNRWDHEWLLDLIQRTIPRKFETILEIGITVEHVIDRLVSKLPHIQAWAKIFIKAYPGSDAVVRDRNGKTAHMSVNKLLEVEEHVWSPMYGLKGNIDASVQVLMRDESGERTLTVPLELKTGKAVNVSHQAQTALYTLLMSDRYDIDVTYGVLYYLESADTSRVPAIRREIRQMIIQRNELACYVRERLQLPPMTSDSHQCNRCYAQETCFLYHRLSEDGTGETLGMPAKQKFEELVRNLKVPHQQFFQKWDLLLTREESQMKRFHRELWTMLSEEREKLGRCFANVVVDPGSFKELPEGQKINRFQYNLIKHHAPLGFSFAESQIAVGEPIVISDEKGHFALANGYVISVRKRSITVAVDRRLHNARTREPGFDPETRQAFAGLMDVTTGMVASSGHAGCDDEPILYRLDKDEFSNGMALVRNNLLQLMNDNDFRSIALRALIVDGRAPTFKPSPSGYSIQSQSQSMVMNSDQEAAVDKVFSAQDYALVLGMPGTGKTTTIAHIIRSLVARGKSVLLTSYTHTAVDNILLKIRNDGIGILRLGAAAKIHPEVHEFATVAAHPTNTLEELERSWKDPPVVATTCLTINHPIFRRRLFDYCIVDEASQITLPVCLGPIRMAKRFVLVGDHYQLPPLVQNKEAQEGGLDVSLFKLLSESQPGAVVSLEHQYRMCADIMLLSNTLIYDGRLKCGNDSVANRSLKAPRLDALQRHHSSQIQRGRSSNPFLTPLGPPVVCASHESPNCWLTHTISPSNKVVFLDTDALSPASQETLSGGSRIVNQLECTLTYQVVESLLTAGIAASDIGVITFYRSQLAQLRQRLRHRAPALELHTADKFQGRDKEVVVVSCVRSNEACNVGDLLRDWRRVNVAVTRARSKLVVVGSARTLRRSGEPTLKGLVDICEQRGWVRELQPGEVEGHVFDGSSLEDWMSTSTQTQRSSATAVAETSAAQRRKVASPKKAIARNSPKTKKPTGPLRPRDANAVGKQPSTTGSPAKKKRAVLGESGGNGSGTGGGRWKVPEKRARVGQKVLLSNKPVLRDIVNEVLDEEL</sequence>
<gene>
    <name evidence="29" type="primary">dna2</name>
    <name evidence="29" type="ORF">SLS55_004829</name>
</gene>
<dbReference type="InterPro" id="IPR045055">
    <property type="entry name" value="DNA2/NAM7-like"/>
</dbReference>
<evidence type="ECO:0000256" key="12">
    <source>
        <dbReference type="ARBA" id="ARBA00022806"/>
    </source>
</evidence>
<evidence type="ECO:0000256" key="15">
    <source>
        <dbReference type="ARBA" id="ARBA00023014"/>
    </source>
</evidence>
<evidence type="ECO:0000256" key="11">
    <source>
        <dbReference type="ARBA" id="ARBA00022801"/>
    </source>
</evidence>
<dbReference type="EC" id="3.1.-.-" evidence="22"/>
<evidence type="ECO:0000256" key="10">
    <source>
        <dbReference type="ARBA" id="ARBA00022763"/>
    </source>
</evidence>
<feature type="domain" description="DUF83" evidence="24">
    <location>
        <begin position="720"/>
        <end position="818"/>
    </location>
</feature>
<keyword evidence="7 22" id="KW-0479">Metal-binding</keyword>
<keyword evidence="18 22" id="KW-0234">DNA repair</keyword>
<comment type="subcellular location">
    <subcellularLocation>
        <location evidence="2">Mitochondrion</location>
    </subcellularLocation>
    <subcellularLocation>
        <location evidence="22">Nucleus</location>
    </subcellularLocation>
    <subcellularLocation>
        <location evidence="22">Chromosome</location>
    </subcellularLocation>
</comment>
<feature type="domain" description="DNA2/NAM7 helicase-like C-terminal" evidence="27">
    <location>
        <begin position="1253"/>
        <end position="1490"/>
    </location>
</feature>
<keyword evidence="10 22" id="KW-0227">DNA damage</keyword>
<feature type="compositionally biased region" description="Basic residues" evidence="23">
    <location>
        <begin position="16"/>
        <end position="33"/>
    </location>
</feature>
<dbReference type="CDD" id="cd22318">
    <property type="entry name" value="DNA2_N-like"/>
    <property type="match status" value="1"/>
</dbReference>
<comment type="cofactor">
    <cofactor evidence="1">
        <name>[4Fe-4S] cluster</name>
        <dbReference type="ChEBI" id="CHEBI:49883"/>
    </cofactor>
</comment>
<evidence type="ECO:0000313" key="30">
    <source>
        <dbReference type="Proteomes" id="UP001430584"/>
    </source>
</evidence>
<dbReference type="InterPro" id="IPR014808">
    <property type="entry name" value="DNA_replication_fac_Dna2_N"/>
</dbReference>
<evidence type="ECO:0000256" key="6">
    <source>
        <dbReference type="ARBA" id="ARBA00022722"/>
    </source>
</evidence>
<keyword evidence="6 22" id="KW-0540">Nuclease</keyword>
<evidence type="ECO:0000256" key="19">
    <source>
        <dbReference type="ARBA" id="ARBA00023242"/>
    </source>
</evidence>
<dbReference type="SUPFAM" id="SSF52540">
    <property type="entry name" value="P-loop containing nucleoside triphosphate hydrolases"/>
    <property type="match status" value="1"/>
</dbReference>
<evidence type="ECO:0000256" key="8">
    <source>
        <dbReference type="ARBA" id="ARBA00022741"/>
    </source>
</evidence>
<feature type="region of interest" description="Disordered" evidence="23">
    <location>
        <begin position="291"/>
        <end position="479"/>
    </location>
</feature>
<comment type="function">
    <text evidence="22">Key enzyme involved in DNA replication and DNA repair. Involved in Okazaki fragments processing by cleaving long flaps that escape FEN1: flaps that are longer than 27 nucleotides are coated by replication protein A complex (RPA), leading to recruit DNA2 which cleaves the flap until it is too short to bind RPA and becomes a substrate for FEN1. Also involved in 5'-end resection of DNA during double-strand break (DSB) repair by mediating the cleavage of 5'-ssDNA.</text>
</comment>
<accession>A0ABR3CKH9</accession>
<comment type="similarity">
    <text evidence="3 22">Belongs to the DNA2/NAM7 helicase family.</text>
</comment>
<feature type="domain" description="DNA2 rift barrel" evidence="28">
    <location>
        <begin position="881"/>
        <end position="973"/>
    </location>
</feature>
<evidence type="ECO:0000259" key="28">
    <source>
        <dbReference type="Pfam" id="PF21123"/>
    </source>
</evidence>
<evidence type="ECO:0000259" key="27">
    <source>
        <dbReference type="Pfam" id="PF13087"/>
    </source>
</evidence>
<proteinExistence type="inferred from homology"/>
<evidence type="ECO:0000256" key="5">
    <source>
        <dbReference type="ARBA" id="ARBA00022705"/>
    </source>
</evidence>
<evidence type="ECO:0000256" key="23">
    <source>
        <dbReference type="SAM" id="MobiDB-lite"/>
    </source>
</evidence>
<keyword evidence="5 22" id="KW-0235">DNA replication</keyword>
<protein>
    <recommendedName>
        <fullName evidence="22">DNA replication ATP-dependent helicase/nuclease</fullName>
        <ecNumber evidence="22">3.1.-.-</ecNumber>
        <ecNumber evidence="22">3.6.4.12</ecNumber>
    </recommendedName>
</protein>
<dbReference type="RefSeq" id="XP_066634162.1">
    <property type="nucleotide sequence ID" value="XM_066776281.1"/>
</dbReference>
<keyword evidence="14 22" id="KW-0408">Iron</keyword>
<feature type="compositionally biased region" description="Pro residues" evidence="23">
    <location>
        <begin position="99"/>
        <end position="111"/>
    </location>
</feature>
<dbReference type="Pfam" id="PF21123">
    <property type="entry name" value="Dna2_Rift"/>
    <property type="match status" value="1"/>
</dbReference>
<keyword evidence="19 22" id="KW-0539">Nucleus</keyword>
<name>A0ABR3CKH9_9PEZI</name>
<organism evidence="29 30">
    <name type="scientific">Diplodia seriata</name>
    <dbReference type="NCBI Taxonomy" id="420778"/>
    <lineage>
        <taxon>Eukaryota</taxon>
        <taxon>Fungi</taxon>
        <taxon>Dikarya</taxon>
        <taxon>Ascomycota</taxon>
        <taxon>Pezizomycotina</taxon>
        <taxon>Dothideomycetes</taxon>
        <taxon>Dothideomycetes incertae sedis</taxon>
        <taxon>Botryosphaeriales</taxon>
        <taxon>Botryosphaeriaceae</taxon>
        <taxon>Diplodia</taxon>
    </lineage>
</organism>
<keyword evidence="8 22" id="KW-0547">Nucleotide-binding</keyword>
<dbReference type="PANTHER" id="PTHR10887:SF433">
    <property type="entry name" value="DNA REPLICATION ATP-DEPENDENT HELICASE_NUCLEASE DNA2"/>
    <property type="match status" value="1"/>
</dbReference>
<evidence type="ECO:0000313" key="29">
    <source>
        <dbReference type="EMBL" id="KAL0261133.1"/>
    </source>
</evidence>
<dbReference type="InterPro" id="IPR026851">
    <property type="entry name" value="Dna2/JHS1_DEXXQ-box"/>
</dbReference>
<keyword evidence="15 22" id="KW-0411">Iron-sulfur</keyword>
<dbReference type="EMBL" id="JAJVCZ030000004">
    <property type="protein sequence ID" value="KAL0261133.1"/>
    <property type="molecule type" value="Genomic_DNA"/>
</dbReference>
<evidence type="ECO:0000256" key="14">
    <source>
        <dbReference type="ARBA" id="ARBA00023004"/>
    </source>
</evidence>
<dbReference type="Proteomes" id="UP001430584">
    <property type="component" value="Unassembled WGS sequence"/>
</dbReference>
<feature type="region of interest" description="Disordered" evidence="23">
    <location>
        <begin position="1536"/>
        <end position="1627"/>
    </location>
</feature>
<evidence type="ECO:0000256" key="3">
    <source>
        <dbReference type="ARBA" id="ARBA00007913"/>
    </source>
</evidence>
<evidence type="ECO:0000256" key="1">
    <source>
        <dbReference type="ARBA" id="ARBA00001966"/>
    </source>
</evidence>
<feature type="region of interest" description="Disordered" evidence="23">
    <location>
        <begin position="254"/>
        <end position="276"/>
    </location>
</feature>
<dbReference type="Gene3D" id="3.40.50.300">
    <property type="entry name" value="P-loop containing nucleotide triphosphate hydrolases"/>
    <property type="match status" value="2"/>
</dbReference>
<evidence type="ECO:0000259" key="25">
    <source>
        <dbReference type="Pfam" id="PF08696"/>
    </source>
</evidence>
<dbReference type="Gene3D" id="3.90.320.10">
    <property type="match status" value="1"/>
</dbReference>
<dbReference type="Pfam" id="PF08696">
    <property type="entry name" value="Dna2"/>
    <property type="match status" value="1"/>
</dbReference>
<feature type="compositionally biased region" description="Basic and acidic residues" evidence="23">
    <location>
        <begin position="386"/>
        <end position="398"/>
    </location>
</feature>
<evidence type="ECO:0000256" key="13">
    <source>
        <dbReference type="ARBA" id="ARBA00022840"/>
    </source>
</evidence>
<feature type="compositionally biased region" description="Acidic residues" evidence="23">
    <location>
        <begin position="466"/>
        <end position="479"/>
    </location>
</feature>
<evidence type="ECO:0000256" key="21">
    <source>
        <dbReference type="ARBA" id="ARBA00047995"/>
    </source>
</evidence>
<feature type="compositionally biased region" description="Acidic residues" evidence="23">
    <location>
        <begin position="419"/>
        <end position="432"/>
    </location>
</feature>
<dbReference type="Pfam" id="PF13087">
    <property type="entry name" value="AAA_12"/>
    <property type="match status" value="1"/>
</dbReference>
<dbReference type="InterPro" id="IPR047187">
    <property type="entry name" value="SF1_C_Upf1"/>
</dbReference>
<dbReference type="EC" id="3.6.4.12" evidence="22"/>
<comment type="catalytic activity">
    <reaction evidence="21 22">
        <text>ATP + H2O = ADP + phosphate + H(+)</text>
        <dbReference type="Rhea" id="RHEA:13065"/>
        <dbReference type="ChEBI" id="CHEBI:15377"/>
        <dbReference type="ChEBI" id="CHEBI:15378"/>
        <dbReference type="ChEBI" id="CHEBI:30616"/>
        <dbReference type="ChEBI" id="CHEBI:43474"/>
        <dbReference type="ChEBI" id="CHEBI:456216"/>
        <dbReference type="EC" id="3.6.4.12"/>
    </reaction>
</comment>
<evidence type="ECO:0000256" key="2">
    <source>
        <dbReference type="ARBA" id="ARBA00004173"/>
    </source>
</evidence>
<feature type="region of interest" description="Disordered" evidence="23">
    <location>
        <begin position="1"/>
        <end position="187"/>
    </location>
</feature>
<dbReference type="InterPro" id="IPR041677">
    <property type="entry name" value="DNA2/NAM7_AAA_11"/>
</dbReference>
<dbReference type="InterPro" id="IPR041679">
    <property type="entry name" value="DNA2/NAM7-like_C"/>
</dbReference>
<reference evidence="29 30" key="1">
    <citation type="submission" date="2024-02" db="EMBL/GenBank/DDBJ databases">
        <title>De novo assembly and annotation of 12 fungi associated with fruit tree decline syndrome in Ontario, Canada.</title>
        <authorList>
            <person name="Sulman M."/>
            <person name="Ellouze W."/>
            <person name="Ilyukhin E."/>
        </authorList>
    </citation>
    <scope>NUCLEOTIDE SEQUENCE [LARGE SCALE GENOMIC DNA]</scope>
    <source>
        <strain evidence="29 30">FDS-637</strain>
    </source>
</reference>
<keyword evidence="11 22" id="KW-0378">Hydrolase</keyword>
<dbReference type="PANTHER" id="PTHR10887">
    <property type="entry name" value="DNA2/NAM7 HELICASE FAMILY"/>
    <property type="match status" value="1"/>
</dbReference>
<feature type="compositionally biased region" description="Polar residues" evidence="23">
    <location>
        <begin position="143"/>
        <end position="152"/>
    </location>
</feature>
<evidence type="ECO:0000259" key="24">
    <source>
        <dbReference type="Pfam" id="PF01930"/>
    </source>
</evidence>
<comment type="caution">
    <text evidence="29">The sequence shown here is derived from an EMBL/GenBank/DDBJ whole genome shotgun (WGS) entry which is preliminary data.</text>
</comment>
<dbReference type="Pfam" id="PF01930">
    <property type="entry name" value="Cas_Cas4"/>
    <property type="match status" value="1"/>
</dbReference>
<evidence type="ECO:0000256" key="18">
    <source>
        <dbReference type="ARBA" id="ARBA00023204"/>
    </source>
</evidence>
<keyword evidence="20 22" id="KW-0511">Multifunctional enzyme</keyword>
<dbReference type="GO" id="GO:0004519">
    <property type="term" value="F:endonuclease activity"/>
    <property type="evidence" value="ECO:0007669"/>
    <property type="project" value="UniProtKB-KW"/>
</dbReference>
<keyword evidence="16 22" id="KW-0238">DNA-binding</keyword>
<keyword evidence="4 22" id="KW-0004">4Fe-4S</keyword>
<evidence type="ECO:0000256" key="9">
    <source>
        <dbReference type="ARBA" id="ARBA00022759"/>
    </source>
</evidence>
<dbReference type="InterPro" id="IPR011604">
    <property type="entry name" value="PDDEXK-like_dom_sf"/>
</dbReference>
<keyword evidence="9 29" id="KW-0255">Endonuclease</keyword>
<dbReference type="CDD" id="cd18808">
    <property type="entry name" value="SF1_C_Upf1"/>
    <property type="match status" value="1"/>
</dbReference>
<feature type="compositionally biased region" description="Gly residues" evidence="23">
    <location>
        <begin position="1610"/>
        <end position="1622"/>
    </location>
</feature>
<evidence type="ECO:0000256" key="22">
    <source>
        <dbReference type="RuleBase" id="RU367041"/>
    </source>
</evidence>
<dbReference type="CDD" id="cd18041">
    <property type="entry name" value="DEXXQc_DNA2"/>
    <property type="match status" value="1"/>
</dbReference>
<dbReference type="InterPro" id="IPR027417">
    <property type="entry name" value="P-loop_NTPase"/>
</dbReference>
<evidence type="ECO:0000259" key="26">
    <source>
        <dbReference type="Pfam" id="PF13086"/>
    </source>
</evidence>
<feature type="compositionally biased region" description="Acidic residues" evidence="23">
    <location>
        <begin position="353"/>
        <end position="367"/>
    </location>
</feature>
<evidence type="ECO:0000256" key="7">
    <source>
        <dbReference type="ARBA" id="ARBA00022723"/>
    </source>
</evidence>
<evidence type="ECO:0000256" key="17">
    <source>
        <dbReference type="ARBA" id="ARBA00023128"/>
    </source>
</evidence>
<feature type="domain" description="DNA replication factor Dna2 N-terminal" evidence="25">
    <location>
        <begin position="507"/>
        <end position="709"/>
    </location>
</feature>
<evidence type="ECO:0000256" key="20">
    <source>
        <dbReference type="ARBA" id="ARBA00023268"/>
    </source>
</evidence>